<keyword evidence="2" id="KW-1185">Reference proteome</keyword>
<dbReference type="EMBL" id="WBKG01000043">
    <property type="protein sequence ID" value="KAB1979244.1"/>
    <property type="molecule type" value="Genomic_DNA"/>
</dbReference>
<dbReference type="Proteomes" id="UP000442990">
    <property type="component" value="Unassembled WGS sequence"/>
</dbReference>
<evidence type="ECO:0000313" key="1">
    <source>
        <dbReference type="EMBL" id="KAB1979244.1"/>
    </source>
</evidence>
<gene>
    <name evidence="1" type="ORF">F8144_36380</name>
</gene>
<name>A0A7J5D5J3_9ACTN</name>
<accession>A0A7J5D5J3</accession>
<sequence length="143" mass="15599">MTEQDFDGCHRACRRAGKHTLRWGGCEHAPEPEPAVSLPRLYTDTDGYPSLGFDTFTVQQLADLIEPALRAVPIRLGPNALATLQRGETVGLSGGEYADLARQAAHAIVHRNDEEQPAHDAGPDVAECAAADRAHWNDKYDRA</sequence>
<evidence type="ECO:0000313" key="2">
    <source>
        <dbReference type="Proteomes" id="UP000442990"/>
    </source>
</evidence>
<proteinExistence type="predicted"/>
<dbReference type="AlphaFoldDB" id="A0A7J5D5J3"/>
<organism evidence="1 2">
    <name type="scientific">Streptomyces triticiradicis</name>
    <dbReference type="NCBI Taxonomy" id="2651189"/>
    <lineage>
        <taxon>Bacteria</taxon>
        <taxon>Bacillati</taxon>
        <taxon>Actinomycetota</taxon>
        <taxon>Actinomycetes</taxon>
        <taxon>Kitasatosporales</taxon>
        <taxon>Streptomycetaceae</taxon>
        <taxon>Streptomyces</taxon>
    </lineage>
</organism>
<dbReference type="RefSeq" id="WP_151473694.1">
    <property type="nucleotide sequence ID" value="NZ_WBKG01000043.1"/>
</dbReference>
<reference evidence="1 2" key="1">
    <citation type="submission" date="2019-09" db="EMBL/GenBank/DDBJ databases">
        <title>Isolation and identification of active actinomycetes.</title>
        <authorList>
            <person name="Yu Z."/>
            <person name="Han C."/>
            <person name="Yu B."/>
        </authorList>
    </citation>
    <scope>NUCLEOTIDE SEQUENCE [LARGE SCALE GENOMIC DNA]</scope>
    <source>
        <strain evidence="1 2">NEAU-H2</strain>
    </source>
</reference>
<protein>
    <submittedName>
        <fullName evidence="1">Uncharacterized protein</fullName>
    </submittedName>
</protein>
<comment type="caution">
    <text evidence="1">The sequence shown here is derived from an EMBL/GenBank/DDBJ whole genome shotgun (WGS) entry which is preliminary data.</text>
</comment>